<keyword evidence="6 10" id="KW-1133">Transmembrane helix</keyword>
<dbReference type="InterPro" id="IPR027256">
    <property type="entry name" value="P-typ_ATPase_IB"/>
</dbReference>
<keyword evidence="10" id="KW-0547">Nucleotide-binding</keyword>
<dbReference type="PROSITE" id="PS00154">
    <property type="entry name" value="ATPASE_E1_E2"/>
    <property type="match status" value="1"/>
</dbReference>
<evidence type="ECO:0000313" key="12">
    <source>
        <dbReference type="EMBL" id="MFB5946718.1"/>
    </source>
</evidence>
<feature type="transmembrane region" description="Helical" evidence="10">
    <location>
        <begin position="230"/>
        <end position="248"/>
    </location>
</feature>
<dbReference type="Proteomes" id="UP001580928">
    <property type="component" value="Unassembled WGS sequence"/>
</dbReference>
<dbReference type="InterPro" id="IPR018303">
    <property type="entry name" value="ATPase_P-typ_P_site"/>
</dbReference>
<feature type="transmembrane region" description="Helical" evidence="10">
    <location>
        <begin position="9"/>
        <end position="29"/>
    </location>
</feature>
<dbReference type="Gene3D" id="3.40.50.1000">
    <property type="entry name" value="HAD superfamily/HAD-like"/>
    <property type="match status" value="1"/>
</dbReference>
<dbReference type="Gene3D" id="3.40.1110.10">
    <property type="entry name" value="Calcium-transporting ATPase, cytoplasmic domain N"/>
    <property type="match status" value="1"/>
</dbReference>
<dbReference type="InterPro" id="IPR023214">
    <property type="entry name" value="HAD_sf"/>
</dbReference>
<dbReference type="Gene3D" id="2.70.150.10">
    <property type="entry name" value="Calcium-transporting ATPase, cytoplasmic transduction domain A"/>
    <property type="match status" value="1"/>
</dbReference>
<evidence type="ECO:0000256" key="4">
    <source>
        <dbReference type="ARBA" id="ARBA00022723"/>
    </source>
</evidence>
<protein>
    <recommendedName>
        <fullName evidence="8">P-type Zn(2+) transporter</fullName>
        <ecNumber evidence="8">7.2.2.12</ecNumber>
    </recommendedName>
</protein>
<dbReference type="NCBIfam" id="TIGR01512">
    <property type="entry name" value="ATPase-IB2_Cd"/>
    <property type="match status" value="1"/>
</dbReference>
<evidence type="ECO:0000256" key="1">
    <source>
        <dbReference type="ARBA" id="ARBA00004370"/>
    </source>
</evidence>
<keyword evidence="3 10" id="KW-0812">Transmembrane</keyword>
<comment type="similarity">
    <text evidence="2 10">Belongs to the cation transport ATPase (P-type) (TC 3.A.3) family. Type IB subfamily.</text>
</comment>
<dbReference type="InterPro" id="IPR036412">
    <property type="entry name" value="HAD-like_sf"/>
</dbReference>
<feature type="transmembrane region" description="Helical" evidence="10">
    <location>
        <begin position="592"/>
        <end position="610"/>
    </location>
</feature>
<comment type="subcellular location">
    <subcellularLocation>
        <location evidence="10">Cell membrane</location>
    </subcellularLocation>
    <subcellularLocation>
        <location evidence="1">Membrane</location>
    </subcellularLocation>
</comment>
<keyword evidence="10" id="KW-0067">ATP-binding</keyword>
<dbReference type="SUPFAM" id="SSF81653">
    <property type="entry name" value="Calcium ATPase, transduction domain A"/>
    <property type="match status" value="1"/>
</dbReference>
<dbReference type="NCBIfam" id="TIGR01511">
    <property type="entry name" value="ATPase-IB1_Cu"/>
    <property type="match status" value="1"/>
</dbReference>
<dbReference type="PANTHER" id="PTHR48085:SF5">
    <property type="entry name" value="CADMIUM_ZINC-TRANSPORTING ATPASE HMA4-RELATED"/>
    <property type="match status" value="1"/>
</dbReference>
<dbReference type="InterPro" id="IPR023298">
    <property type="entry name" value="ATPase_P-typ_TM_dom_sf"/>
</dbReference>
<dbReference type="SFLD" id="SFLDF00027">
    <property type="entry name" value="p-type_atpase"/>
    <property type="match status" value="1"/>
</dbReference>
<evidence type="ECO:0000256" key="10">
    <source>
        <dbReference type="RuleBase" id="RU362081"/>
    </source>
</evidence>
<sequence>MKSITKNRLTFLSGGLLMAALISYLISPGSPTQDILLIIASVIAGYPIAVKAIQALRMKAFSIDLLVTIAVVGAMIIGEYTESAVVTFLFLFGDYLEGRTLRKTRSSLRSLINMAPLEATILKEGKRITVPADEVEKGDTVIVQPGGRIPVDGTVISGNALINEAAITGESIPVEKHAGDPVFSSTTSDNGYLEIAAEKVGEDTTFSKIIELVEEAQETKAKTQKFMERFAKYYTPGIIILALLVWTITQDVHLALTFLVIACPGALVISVPVSIVAGIGNGAKNGILIKGGDKMENLAKVNAIVFDKTGTLTKGKPEVTAIKTIGISEDELLTLAAEVEVVSEHHLGKTIVKKATERGLSLRQQPSETNIMKGHGLRARLADQAVYIGNSSGAKKLGISIDDKLSTYMLKQEERGNTAVLVARQNTVIGVISIADQIRDEAYDSLAQLRDSGIKRTVMLTGDNKQVADQVASQLGINQVFAELLPQDKVDKVKTCKKSGTKLAMVGDGINDAPAIATADVGIAMGGTATDVTMQTADVILMSDKLDKLPYAINLAKATIRNMKQNTYLSLITVAILLVGVLTDYVHLASGMLIHELSVLLVILNALRLVRFPKYQLNPTFVPFLPTLRPSVQTEKELCLYCK</sequence>
<dbReference type="SUPFAM" id="SSF56784">
    <property type="entry name" value="HAD-like"/>
    <property type="match status" value="1"/>
</dbReference>
<dbReference type="EC" id="7.2.2.12" evidence="8"/>
<dbReference type="InterPro" id="IPR044492">
    <property type="entry name" value="P_typ_ATPase_HD_dom"/>
</dbReference>
<evidence type="ECO:0000256" key="2">
    <source>
        <dbReference type="ARBA" id="ARBA00006024"/>
    </source>
</evidence>
<evidence type="ECO:0000259" key="11">
    <source>
        <dbReference type="Pfam" id="PF00122"/>
    </source>
</evidence>
<dbReference type="SFLD" id="SFLDG00002">
    <property type="entry name" value="C1.7:_P-type_atpase_like"/>
    <property type="match status" value="1"/>
</dbReference>
<feature type="transmembrane region" description="Helical" evidence="10">
    <location>
        <begin position="35"/>
        <end position="53"/>
    </location>
</feature>
<dbReference type="Pfam" id="PF00122">
    <property type="entry name" value="E1-E2_ATPase"/>
    <property type="match status" value="1"/>
</dbReference>
<dbReference type="NCBIfam" id="TIGR01494">
    <property type="entry name" value="ATPase_P-type"/>
    <property type="match status" value="1"/>
</dbReference>
<feature type="domain" description="P-type ATPase A" evidence="11">
    <location>
        <begin position="114"/>
        <end position="214"/>
    </location>
</feature>
<gene>
    <name evidence="12" type="ORF">WKR92_12865</name>
</gene>
<dbReference type="InterPro" id="IPR001757">
    <property type="entry name" value="P_typ_ATPase"/>
</dbReference>
<keyword evidence="10" id="KW-1003">Cell membrane</keyword>
<dbReference type="InterPro" id="IPR051014">
    <property type="entry name" value="Cation_Transport_ATPase_IB"/>
</dbReference>
<evidence type="ECO:0000256" key="3">
    <source>
        <dbReference type="ARBA" id="ARBA00022692"/>
    </source>
</evidence>
<evidence type="ECO:0000256" key="8">
    <source>
        <dbReference type="ARBA" id="ARBA00039097"/>
    </source>
</evidence>
<feature type="transmembrane region" description="Helical" evidence="10">
    <location>
        <begin position="567"/>
        <end position="586"/>
    </location>
</feature>
<keyword evidence="7 10" id="KW-0472">Membrane</keyword>
<dbReference type="EMBL" id="JBBVGT010000003">
    <property type="protein sequence ID" value="MFB5946718.1"/>
    <property type="molecule type" value="Genomic_DNA"/>
</dbReference>
<keyword evidence="13" id="KW-1185">Reference proteome</keyword>
<dbReference type="Pfam" id="PF00702">
    <property type="entry name" value="Hydrolase"/>
    <property type="match status" value="1"/>
</dbReference>
<dbReference type="InterPro" id="IPR059000">
    <property type="entry name" value="ATPase_P-type_domA"/>
</dbReference>
<proteinExistence type="inferred from homology"/>
<keyword evidence="4 10" id="KW-0479">Metal-binding</keyword>
<evidence type="ECO:0000256" key="9">
    <source>
        <dbReference type="ARBA" id="ARBA00047308"/>
    </source>
</evidence>
<comment type="caution">
    <text evidence="12">The sequence shown here is derived from an EMBL/GenBank/DDBJ whole genome shotgun (WGS) entry which is preliminary data.</text>
</comment>
<dbReference type="SFLD" id="SFLDS00003">
    <property type="entry name" value="Haloacid_Dehalogenase"/>
    <property type="match status" value="1"/>
</dbReference>
<dbReference type="CDD" id="cd02079">
    <property type="entry name" value="P-type_ATPase_HM"/>
    <property type="match status" value="1"/>
</dbReference>
<dbReference type="PRINTS" id="PR00120">
    <property type="entry name" value="HATPASE"/>
</dbReference>
<dbReference type="NCBIfam" id="TIGR01525">
    <property type="entry name" value="ATPase-IB_hvy"/>
    <property type="match status" value="1"/>
</dbReference>
<evidence type="ECO:0000256" key="6">
    <source>
        <dbReference type="ARBA" id="ARBA00022989"/>
    </source>
</evidence>
<feature type="transmembrane region" description="Helical" evidence="10">
    <location>
        <begin position="254"/>
        <end position="280"/>
    </location>
</feature>
<organism evidence="12 13">
    <name type="scientific">Albibacterium profundi</name>
    <dbReference type="NCBI Taxonomy" id="3134906"/>
    <lineage>
        <taxon>Bacteria</taxon>
        <taxon>Pseudomonadati</taxon>
        <taxon>Bacteroidota</taxon>
        <taxon>Sphingobacteriia</taxon>
        <taxon>Sphingobacteriales</taxon>
        <taxon>Sphingobacteriaceae</taxon>
        <taxon>Albibacterium</taxon>
    </lineage>
</organism>
<dbReference type="RefSeq" id="WP_375558247.1">
    <property type="nucleotide sequence ID" value="NZ_JBBVGT010000003.1"/>
</dbReference>
<keyword evidence="5" id="KW-1278">Translocase</keyword>
<dbReference type="SUPFAM" id="SSF81665">
    <property type="entry name" value="Calcium ATPase, transmembrane domain M"/>
    <property type="match status" value="1"/>
</dbReference>
<evidence type="ECO:0000256" key="5">
    <source>
        <dbReference type="ARBA" id="ARBA00022967"/>
    </source>
</evidence>
<dbReference type="PANTHER" id="PTHR48085">
    <property type="entry name" value="CADMIUM/ZINC-TRANSPORTING ATPASE HMA2-RELATED"/>
    <property type="match status" value="1"/>
</dbReference>
<dbReference type="InterPro" id="IPR008250">
    <property type="entry name" value="ATPase_P-typ_transduc_dom_A_sf"/>
</dbReference>
<dbReference type="PRINTS" id="PR00119">
    <property type="entry name" value="CATATPASE"/>
</dbReference>
<evidence type="ECO:0000313" key="13">
    <source>
        <dbReference type="Proteomes" id="UP001580928"/>
    </source>
</evidence>
<name>A0ABV5CH96_9SPHI</name>
<evidence type="ECO:0000256" key="7">
    <source>
        <dbReference type="ARBA" id="ARBA00023136"/>
    </source>
</evidence>
<accession>A0ABV5CH96</accession>
<comment type="catalytic activity">
    <reaction evidence="9">
        <text>Zn(2+)(in) + ATP + H2O = Zn(2+)(out) + ADP + phosphate + H(+)</text>
        <dbReference type="Rhea" id="RHEA:20621"/>
        <dbReference type="ChEBI" id="CHEBI:15377"/>
        <dbReference type="ChEBI" id="CHEBI:15378"/>
        <dbReference type="ChEBI" id="CHEBI:29105"/>
        <dbReference type="ChEBI" id="CHEBI:30616"/>
        <dbReference type="ChEBI" id="CHEBI:43474"/>
        <dbReference type="ChEBI" id="CHEBI:456216"/>
        <dbReference type="EC" id="7.2.2.12"/>
    </reaction>
</comment>
<reference evidence="12 13" key="1">
    <citation type="submission" date="2024-04" db="EMBL/GenBank/DDBJ databases">
        <title>Albibacterium profundi sp. nov., isolated from sediment of the Challenger Deep of Mariana Trench.</title>
        <authorList>
            <person name="Wang Y."/>
        </authorList>
    </citation>
    <scope>NUCLEOTIDE SEQUENCE [LARGE SCALE GENOMIC DNA]</scope>
    <source>
        <strain evidence="12 13">RHL897</strain>
    </source>
</reference>
<dbReference type="InterPro" id="IPR023299">
    <property type="entry name" value="ATPase_P-typ_cyto_dom_N"/>
</dbReference>